<evidence type="ECO:0000256" key="2">
    <source>
        <dbReference type="ARBA" id="ARBA00007613"/>
    </source>
</evidence>
<evidence type="ECO:0000256" key="1">
    <source>
        <dbReference type="ARBA" id="ARBA00004442"/>
    </source>
</evidence>
<keyword evidence="7" id="KW-0998">Cell outer membrane</keyword>
<evidence type="ECO:0000256" key="6">
    <source>
        <dbReference type="ARBA" id="ARBA00023136"/>
    </source>
</evidence>
<dbReference type="GO" id="GO:1990281">
    <property type="term" value="C:efflux pump complex"/>
    <property type="evidence" value="ECO:0007669"/>
    <property type="project" value="TreeGrafter"/>
</dbReference>
<dbReference type="InterPro" id="IPR051906">
    <property type="entry name" value="TolC-like"/>
</dbReference>
<comment type="subcellular location">
    <subcellularLocation>
        <location evidence="1">Cell outer membrane</location>
    </subcellularLocation>
</comment>
<dbReference type="EMBL" id="NWUX01000035">
    <property type="protein sequence ID" value="PCF93609.1"/>
    <property type="molecule type" value="Genomic_DNA"/>
</dbReference>
<evidence type="ECO:0000256" key="5">
    <source>
        <dbReference type="ARBA" id="ARBA00022692"/>
    </source>
</evidence>
<dbReference type="GO" id="GO:0015288">
    <property type="term" value="F:porin activity"/>
    <property type="evidence" value="ECO:0007669"/>
    <property type="project" value="TreeGrafter"/>
</dbReference>
<evidence type="ECO:0000256" key="3">
    <source>
        <dbReference type="ARBA" id="ARBA00022448"/>
    </source>
</evidence>
<dbReference type="GO" id="GO:0009279">
    <property type="term" value="C:cell outer membrane"/>
    <property type="evidence" value="ECO:0007669"/>
    <property type="project" value="UniProtKB-SubCell"/>
</dbReference>
<dbReference type="PANTHER" id="PTHR30026">
    <property type="entry name" value="OUTER MEMBRANE PROTEIN TOLC"/>
    <property type="match status" value="1"/>
</dbReference>
<dbReference type="RefSeq" id="WP_096655216.1">
    <property type="nucleotide sequence ID" value="NZ_NWUX01000035.1"/>
</dbReference>
<dbReference type="Proteomes" id="UP000218677">
    <property type="component" value="Unassembled WGS sequence"/>
</dbReference>
<evidence type="ECO:0000256" key="4">
    <source>
        <dbReference type="ARBA" id="ARBA00022452"/>
    </source>
</evidence>
<dbReference type="InterPro" id="IPR003423">
    <property type="entry name" value="OMP_efflux"/>
</dbReference>
<dbReference type="OrthoDB" id="9814637at2"/>
<dbReference type="Gene3D" id="1.20.1600.10">
    <property type="entry name" value="Outer membrane efflux proteins (OEP)"/>
    <property type="match status" value="1"/>
</dbReference>
<keyword evidence="5" id="KW-0812">Transmembrane</keyword>
<keyword evidence="9" id="KW-1185">Reference proteome</keyword>
<reference evidence="9" key="1">
    <citation type="submission" date="2017-09" db="EMBL/GenBank/DDBJ databases">
        <authorList>
            <person name="Cho G.-S."/>
            <person name="Oguntoyinbo F.A."/>
            <person name="Cnockaert M."/>
            <person name="Kabisch J."/>
            <person name="Neve H."/>
            <person name="Bockelmann W."/>
            <person name="Wenning M."/>
            <person name="Franz C.M."/>
            <person name="Vandamme P."/>
        </authorList>
    </citation>
    <scope>NUCLEOTIDE SEQUENCE [LARGE SCALE GENOMIC DNA]</scope>
    <source>
        <strain evidence="9">MBT G8648</strain>
    </source>
</reference>
<evidence type="ECO:0000313" key="8">
    <source>
        <dbReference type="EMBL" id="PCF93609.1"/>
    </source>
</evidence>
<comment type="caution">
    <text evidence="8">The sequence shown here is derived from an EMBL/GenBank/DDBJ whole genome shotgun (WGS) entry which is preliminary data.</text>
</comment>
<keyword evidence="4" id="KW-1134">Transmembrane beta strand</keyword>
<protein>
    <submittedName>
        <fullName evidence="8">Type I secretion protein TolC</fullName>
    </submittedName>
</protein>
<dbReference type="PANTHER" id="PTHR30026:SF22">
    <property type="entry name" value="OUTER MEMBRANE EFFLUX PROTEIN"/>
    <property type="match status" value="1"/>
</dbReference>
<keyword evidence="6" id="KW-0472">Membrane</keyword>
<gene>
    <name evidence="8" type="ORF">CPA45_21580</name>
</gene>
<dbReference type="Pfam" id="PF02321">
    <property type="entry name" value="OEP"/>
    <property type="match status" value="2"/>
</dbReference>
<dbReference type="GO" id="GO:0015562">
    <property type="term" value="F:efflux transmembrane transporter activity"/>
    <property type="evidence" value="ECO:0007669"/>
    <property type="project" value="InterPro"/>
</dbReference>
<keyword evidence="3" id="KW-0813">Transport</keyword>
<dbReference type="SUPFAM" id="SSF56954">
    <property type="entry name" value="Outer membrane efflux proteins (OEP)"/>
    <property type="match status" value="1"/>
</dbReference>
<evidence type="ECO:0000313" key="9">
    <source>
        <dbReference type="Proteomes" id="UP000218677"/>
    </source>
</evidence>
<dbReference type="AlphaFoldDB" id="A0A2A4HGY8"/>
<proteinExistence type="inferred from homology"/>
<sequence length="402" mass="44915">MKDAVQQAVTWYPSITETLGRLYQQNEQVAVARSGYLPQVNAGISSEYRTSSSQTEEAFNVTASQLLYDFGKVSNEVKAEQFGVERDQARVLLAIDQLALEVAQTVVEIQRFEALLAIAEEQVSGVSDLQALAARRAELGASTQSDEIQAQSRVEAARATREQFQSQLTIWRNNLRRLIGADGPVRVKDSLADDLMQVCELASEQFNNVPEIMVADAQREEARAQIARRQADFYPTLSAEARFNQFINQTGDGDDNDVSLRLNLSSSLYQGGATRAQRRSADYVLQALEASKDNILIGLQRSIQDAQEQTRGALSRIDILEARANSIVRTQELYRQQYLSLGTRSLLDLLNAEEEIHQSRFDQENARYDMYAVQLDCLYASSGFRSMFDISDETVQGISLSP</sequence>
<name>A0A2A4HGY8_9GAMM</name>
<evidence type="ECO:0000256" key="7">
    <source>
        <dbReference type="ARBA" id="ARBA00023237"/>
    </source>
</evidence>
<comment type="similarity">
    <text evidence="2">Belongs to the outer membrane factor (OMF) (TC 1.B.17) family.</text>
</comment>
<accession>A0A2A4HGY8</accession>
<organism evidence="8 9">
    <name type="scientific">Vreelandella nigrificans</name>
    <dbReference type="NCBI Taxonomy" id="2042704"/>
    <lineage>
        <taxon>Bacteria</taxon>
        <taxon>Pseudomonadati</taxon>
        <taxon>Pseudomonadota</taxon>
        <taxon>Gammaproteobacteria</taxon>
        <taxon>Oceanospirillales</taxon>
        <taxon>Halomonadaceae</taxon>
        <taxon>Vreelandella</taxon>
    </lineage>
</organism>